<dbReference type="CDD" id="cd04301">
    <property type="entry name" value="NAT_SF"/>
    <property type="match status" value="1"/>
</dbReference>
<keyword evidence="2" id="KW-0808">Transferase</keyword>
<dbReference type="Pfam" id="PF13508">
    <property type="entry name" value="Acetyltransf_7"/>
    <property type="match status" value="1"/>
</dbReference>
<sequence length="170" mass="19766">MLEELKKEDFEEVYAIMESSFPESEIRTKEGQRQLLDVEAYRLYGLREDGEIKGFIAEWDAPAHRFVEHFAVSAHARGAGTGTRLLRAYHDLSDKPVILEVEPPEDELQRRRVAFYERNGYHLSEYGYIQPVINGGHEGVPLVLMSAPDILTEERFLLFKEWIFNTVYDD</sequence>
<dbReference type="InterPro" id="IPR000182">
    <property type="entry name" value="GNAT_dom"/>
</dbReference>
<evidence type="ECO:0000313" key="3">
    <source>
        <dbReference type="Proteomes" id="UP000219412"/>
    </source>
</evidence>
<organism evidence="2 3">
    <name type="scientific">Salinicoccus kekensis</name>
    <dbReference type="NCBI Taxonomy" id="714307"/>
    <lineage>
        <taxon>Bacteria</taxon>
        <taxon>Bacillati</taxon>
        <taxon>Bacillota</taxon>
        <taxon>Bacilli</taxon>
        <taxon>Bacillales</taxon>
        <taxon>Staphylococcaceae</taxon>
        <taxon>Salinicoccus</taxon>
    </lineage>
</organism>
<reference evidence="3" key="1">
    <citation type="submission" date="2017-08" db="EMBL/GenBank/DDBJ databases">
        <authorList>
            <person name="Varghese N."/>
            <person name="Submissions S."/>
        </authorList>
    </citation>
    <scope>NUCLEOTIDE SEQUENCE [LARGE SCALE GENOMIC DNA]</scope>
    <source>
        <strain evidence="3">DSM 23173</strain>
    </source>
</reference>
<gene>
    <name evidence="2" type="ORF">SAMN05878391_0769</name>
</gene>
<proteinExistence type="predicted"/>
<dbReference type="AlphaFoldDB" id="A0A285UBA8"/>
<evidence type="ECO:0000313" key="2">
    <source>
        <dbReference type="EMBL" id="SOC39205.1"/>
    </source>
</evidence>
<evidence type="ECO:0000259" key="1">
    <source>
        <dbReference type="PROSITE" id="PS51186"/>
    </source>
</evidence>
<dbReference type="GO" id="GO:0016747">
    <property type="term" value="F:acyltransferase activity, transferring groups other than amino-acyl groups"/>
    <property type="evidence" value="ECO:0007669"/>
    <property type="project" value="InterPro"/>
</dbReference>
<dbReference type="RefSeq" id="WP_245844531.1">
    <property type="nucleotide sequence ID" value="NZ_OBQF01000001.1"/>
</dbReference>
<dbReference type="Gene3D" id="3.40.630.30">
    <property type="match status" value="1"/>
</dbReference>
<feature type="domain" description="N-acetyltransferase" evidence="1">
    <location>
        <begin position="1"/>
        <end position="150"/>
    </location>
</feature>
<dbReference type="SUPFAM" id="SSF55729">
    <property type="entry name" value="Acyl-CoA N-acyltransferases (Nat)"/>
    <property type="match status" value="1"/>
</dbReference>
<keyword evidence="3" id="KW-1185">Reference proteome</keyword>
<name>A0A285UBA8_9STAP</name>
<protein>
    <submittedName>
        <fullName evidence="2">Acetyltransferase (GNAT) family protein</fullName>
    </submittedName>
</protein>
<dbReference type="Proteomes" id="UP000219412">
    <property type="component" value="Unassembled WGS sequence"/>
</dbReference>
<accession>A0A285UBA8</accession>
<dbReference type="EMBL" id="OBQF01000001">
    <property type="protein sequence ID" value="SOC39205.1"/>
    <property type="molecule type" value="Genomic_DNA"/>
</dbReference>
<dbReference type="PROSITE" id="PS51186">
    <property type="entry name" value="GNAT"/>
    <property type="match status" value="1"/>
</dbReference>
<dbReference type="InterPro" id="IPR016181">
    <property type="entry name" value="Acyl_CoA_acyltransferase"/>
</dbReference>